<evidence type="ECO:0000313" key="4">
    <source>
        <dbReference type="Proteomes" id="UP000264002"/>
    </source>
</evidence>
<protein>
    <submittedName>
        <fullName evidence="3">SDR family oxidoreductase</fullName>
    </submittedName>
</protein>
<dbReference type="PRINTS" id="PR00081">
    <property type="entry name" value="GDHRDH"/>
</dbReference>
<dbReference type="RefSeq" id="WP_117331451.1">
    <property type="nucleotide sequence ID" value="NZ_QUWK01000019.1"/>
</dbReference>
<dbReference type="Pfam" id="PF13561">
    <property type="entry name" value="adh_short_C2"/>
    <property type="match status" value="1"/>
</dbReference>
<dbReference type="GO" id="GO:0005975">
    <property type="term" value="P:carbohydrate metabolic process"/>
    <property type="evidence" value="ECO:0007669"/>
    <property type="project" value="UniProtKB-ARBA"/>
</dbReference>
<comment type="similarity">
    <text evidence="1">Belongs to the short-chain dehydrogenases/reductases (SDR) family.</text>
</comment>
<evidence type="ECO:0000256" key="2">
    <source>
        <dbReference type="ARBA" id="ARBA00023002"/>
    </source>
</evidence>
<dbReference type="EMBL" id="QUWK01000019">
    <property type="protein sequence ID" value="RFU93775.1"/>
    <property type="molecule type" value="Genomic_DNA"/>
</dbReference>
<dbReference type="PRINTS" id="PR00080">
    <property type="entry name" value="SDRFAMILY"/>
</dbReference>
<reference evidence="4" key="1">
    <citation type="submission" date="2018-08" db="EMBL/GenBank/DDBJ databases">
        <authorList>
            <person name="Grouzdev D.S."/>
            <person name="Krutkina M.S."/>
        </authorList>
    </citation>
    <scope>NUCLEOTIDE SEQUENCE [LARGE SCALE GENOMIC DNA]</scope>
    <source>
        <strain evidence="4">4-11</strain>
    </source>
</reference>
<dbReference type="InterPro" id="IPR036291">
    <property type="entry name" value="NAD(P)-bd_dom_sf"/>
</dbReference>
<gene>
    <name evidence="3" type="ORF">DYP60_13015</name>
</gene>
<evidence type="ECO:0000313" key="3">
    <source>
        <dbReference type="EMBL" id="RFU93775.1"/>
    </source>
</evidence>
<dbReference type="GO" id="GO:0016616">
    <property type="term" value="F:oxidoreductase activity, acting on the CH-OH group of donors, NAD or NADP as acceptor"/>
    <property type="evidence" value="ECO:0007669"/>
    <property type="project" value="UniProtKB-ARBA"/>
</dbReference>
<comment type="caution">
    <text evidence="3">The sequence shown here is derived from an EMBL/GenBank/DDBJ whole genome shotgun (WGS) entry which is preliminary data.</text>
</comment>
<name>A0A372MD93_9SPIR</name>
<evidence type="ECO:0000256" key="1">
    <source>
        <dbReference type="ARBA" id="ARBA00006484"/>
    </source>
</evidence>
<dbReference type="Gene3D" id="3.40.50.720">
    <property type="entry name" value="NAD(P)-binding Rossmann-like Domain"/>
    <property type="match status" value="1"/>
</dbReference>
<dbReference type="SUPFAM" id="SSF51735">
    <property type="entry name" value="NAD(P)-binding Rossmann-fold domains"/>
    <property type="match status" value="1"/>
</dbReference>
<accession>A0A372MD93</accession>
<reference evidence="3 4" key="2">
    <citation type="submission" date="2018-09" db="EMBL/GenBank/DDBJ databases">
        <title>Genome of Sphaerochaeta halotolerans strain 4-11.</title>
        <authorList>
            <person name="Nazina T.N."/>
            <person name="Sokolova D.S."/>
        </authorList>
    </citation>
    <scope>NUCLEOTIDE SEQUENCE [LARGE SCALE GENOMIC DNA]</scope>
    <source>
        <strain evidence="3 4">4-11</strain>
    </source>
</reference>
<dbReference type="Proteomes" id="UP000264002">
    <property type="component" value="Unassembled WGS sequence"/>
</dbReference>
<sequence length="261" mass="27992">MKDMMQRFSLEGRTALVTGGAQGIGKAFCVALVSAGAKVAVVDLNFPLAEETAHALTKDGGEAIAIRADVTDSADVQKMVKQVVDKWGTLTIGVNNAGMGMWCDALTMDFSEWRKILALNLDAVFLCAQAEAQYMKQHSYGKIINTASMSAHISNTPQNQCAYNASKAGVLHLTRSLAAEWAPLHINVNSISPGYTKTDLVDKLLASPEGKSVLPLWLERIPMGRMASVEDLQGAVVYLASEASDYMTGSDILIDGGYCAW</sequence>
<dbReference type="AlphaFoldDB" id="A0A372MD93"/>
<dbReference type="InterPro" id="IPR002347">
    <property type="entry name" value="SDR_fam"/>
</dbReference>
<proteinExistence type="inferred from homology"/>
<dbReference type="PANTHER" id="PTHR42760">
    <property type="entry name" value="SHORT-CHAIN DEHYDROGENASES/REDUCTASES FAMILY MEMBER"/>
    <property type="match status" value="1"/>
</dbReference>
<dbReference type="PROSITE" id="PS00061">
    <property type="entry name" value="ADH_SHORT"/>
    <property type="match status" value="1"/>
</dbReference>
<keyword evidence="2" id="KW-0560">Oxidoreductase</keyword>
<dbReference type="InterPro" id="IPR020904">
    <property type="entry name" value="Sc_DH/Rdtase_CS"/>
</dbReference>
<dbReference type="NCBIfam" id="NF005559">
    <property type="entry name" value="PRK07231.1"/>
    <property type="match status" value="1"/>
</dbReference>
<keyword evidence="4" id="KW-1185">Reference proteome</keyword>
<organism evidence="3 4">
    <name type="scientific">Sphaerochaeta halotolerans</name>
    <dbReference type="NCBI Taxonomy" id="2293840"/>
    <lineage>
        <taxon>Bacteria</taxon>
        <taxon>Pseudomonadati</taxon>
        <taxon>Spirochaetota</taxon>
        <taxon>Spirochaetia</taxon>
        <taxon>Spirochaetales</taxon>
        <taxon>Sphaerochaetaceae</taxon>
        <taxon>Sphaerochaeta</taxon>
    </lineage>
</organism>
<dbReference type="PANTHER" id="PTHR42760:SF115">
    <property type="entry name" value="3-OXOACYL-[ACYL-CARRIER-PROTEIN] REDUCTASE FABG"/>
    <property type="match status" value="1"/>
</dbReference>
<dbReference type="FunFam" id="3.40.50.720:FF:000240">
    <property type="entry name" value="SDR family oxidoreductase"/>
    <property type="match status" value="1"/>
</dbReference>